<dbReference type="Pfam" id="PF25967">
    <property type="entry name" value="RND-MFP_C"/>
    <property type="match status" value="1"/>
</dbReference>
<feature type="coiled-coil region" evidence="1">
    <location>
        <begin position="309"/>
        <end position="368"/>
    </location>
</feature>
<dbReference type="PANTHER" id="PTHR30469">
    <property type="entry name" value="MULTIDRUG RESISTANCE PROTEIN MDTA"/>
    <property type="match status" value="1"/>
</dbReference>
<dbReference type="Proteomes" id="UP000229362">
    <property type="component" value="Unassembled WGS sequence"/>
</dbReference>
<dbReference type="Gene3D" id="2.40.30.170">
    <property type="match status" value="1"/>
</dbReference>
<feature type="domain" description="Multidrug resistance protein MdtA-like C-terminal permuted SH3" evidence="2">
    <location>
        <begin position="497"/>
        <end position="545"/>
    </location>
</feature>
<organism evidence="3 4">
    <name type="scientific">Candidatus Magasanikbacteria bacterium CG10_big_fil_rev_8_21_14_0_10_43_6</name>
    <dbReference type="NCBI Taxonomy" id="1974650"/>
    <lineage>
        <taxon>Bacteria</taxon>
        <taxon>Candidatus Magasanikiibacteriota</taxon>
    </lineage>
</organism>
<keyword evidence="1" id="KW-0175">Coiled coil</keyword>
<dbReference type="AlphaFoldDB" id="A0A2M6W2D8"/>
<gene>
    <name evidence="3" type="ORF">COU33_00655</name>
</gene>
<dbReference type="EMBL" id="PFBZ01000026">
    <property type="protein sequence ID" value="PIT86895.1"/>
    <property type="molecule type" value="Genomic_DNA"/>
</dbReference>
<dbReference type="Gene3D" id="2.40.50.100">
    <property type="match status" value="2"/>
</dbReference>
<dbReference type="SUPFAM" id="SSF111369">
    <property type="entry name" value="HlyD-like secretion proteins"/>
    <property type="match status" value="2"/>
</dbReference>
<reference evidence="4" key="1">
    <citation type="submission" date="2017-09" db="EMBL/GenBank/DDBJ databases">
        <title>Depth-based differentiation of microbial function through sediment-hosted aquifers and enrichment of novel symbionts in the deep terrestrial subsurface.</title>
        <authorList>
            <person name="Probst A.J."/>
            <person name="Ladd B."/>
            <person name="Jarett J.K."/>
            <person name="Geller-Mcgrath D.E."/>
            <person name="Sieber C.M.K."/>
            <person name="Emerson J.B."/>
            <person name="Anantharaman K."/>
            <person name="Thomas B.C."/>
            <person name="Malmstrom R."/>
            <person name="Stieglmeier M."/>
            <person name="Klingl A."/>
            <person name="Woyke T."/>
            <person name="Ryan C.M."/>
            <person name="Banfield J.F."/>
        </authorList>
    </citation>
    <scope>NUCLEOTIDE SEQUENCE [LARGE SCALE GENOMIC DNA]</scope>
</reference>
<proteinExistence type="predicted"/>
<dbReference type="InterPro" id="IPR058627">
    <property type="entry name" value="MdtA-like_C"/>
</dbReference>
<evidence type="ECO:0000256" key="1">
    <source>
        <dbReference type="SAM" id="Coils"/>
    </source>
</evidence>
<dbReference type="GO" id="GO:1990281">
    <property type="term" value="C:efflux pump complex"/>
    <property type="evidence" value="ECO:0007669"/>
    <property type="project" value="TreeGrafter"/>
</dbReference>
<dbReference type="GO" id="GO:0015562">
    <property type="term" value="F:efflux transmembrane transporter activity"/>
    <property type="evidence" value="ECO:0007669"/>
    <property type="project" value="TreeGrafter"/>
</dbReference>
<accession>A0A2M6W2D8</accession>
<protein>
    <recommendedName>
        <fullName evidence="2">Multidrug resistance protein MdtA-like C-terminal permuted SH3 domain-containing protein</fullName>
    </recommendedName>
</protein>
<dbReference type="Gene3D" id="1.10.287.470">
    <property type="entry name" value="Helix hairpin bin"/>
    <property type="match status" value="2"/>
</dbReference>
<dbReference type="Gene3D" id="2.40.420.20">
    <property type="match status" value="1"/>
</dbReference>
<sequence length="566" mass="60264">MTLTHMMKNKKHVAAVGVGIILVVLILSKTIGTAQADKNDATITAPTTQTVELLDLTTLRGAEQTIATTGEVESLEQVELRSEVFGKISYVGVPLGAEVYPGQTIASLSNGDLAAQRAQAEADVERAIVTKEQFQAQYDAGVANHEKIRISAENAVASALAALDTAKNNVRQNESNTNSEIVREAYEDMIPTLQGANAAIGSILQTSDNLLGVDSNLANQSFKDLLSILDITRKSQAELSYKQTKQALQTSRATMDVLSDIPDTAVIDATLPLGSITQTILDAQRASIHAGSTSINATQTNVNTAKQAIATAKKSLSQFQIAYEKAQRDYIDSQAQATADIQASAAQIQQLEANIRSQETQITRARATVRGINASIGKTIVRSPIRGTVAVLPAKAGEIAQTGALIASIVNTNGMQIKTYVDSESLAGIHVGNVAYNNDTPIGTITHVAPSIDPATKKVEVLVALNEAGRSRFVIGQFADIDLVQSLKPVEDTAESLLIPLTAVRIEPTKRTVFVLNEDMVVEERDVVINRIVGDKIEVTAGLEELDAILLSTRGVELGEVVTIAQ</sequence>
<evidence type="ECO:0000259" key="2">
    <source>
        <dbReference type="Pfam" id="PF25967"/>
    </source>
</evidence>
<evidence type="ECO:0000313" key="3">
    <source>
        <dbReference type="EMBL" id="PIT86895.1"/>
    </source>
</evidence>
<evidence type="ECO:0000313" key="4">
    <source>
        <dbReference type="Proteomes" id="UP000229362"/>
    </source>
</evidence>
<comment type="caution">
    <text evidence="3">The sequence shown here is derived from an EMBL/GenBank/DDBJ whole genome shotgun (WGS) entry which is preliminary data.</text>
</comment>
<name>A0A2M6W2D8_9BACT</name>